<comment type="caution">
    <text evidence="2">The sequence shown here is derived from an EMBL/GenBank/DDBJ whole genome shotgun (WGS) entry which is preliminary data.</text>
</comment>
<feature type="region of interest" description="Disordered" evidence="1">
    <location>
        <begin position="48"/>
        <end position="69"/>
    </location>
</feature>
<evidence type="ECO:0000256" key="1">
    <source>
        <dbReference type="SAM" id="MobiDB-lite"/>
    </source>
</evidence>
<evidence type="ECO:0000313" key="2">
    <source>
        <dbReference type="EMBL" id="GBP84233.1"/>
    </source>
</evidence>
<feature type="region of interest" description="Disordered" evidence="1">
    <location>
        <begin position="1"/>
        <end position="23"/>
    </location>
</feature>
<protein>
    <submittedName>
        <fullName evidence="2">Uncharacterized protein</fullName>
    </submittedName>
</protein>
<accession>A0A4C1ZAN1</accession>
<gene>
    <name evidence="2" type="ORF">EVAR_103421_1</name>
</gene>
<dbReference type="AlphaFoldDB" id="A0A4C1ZAN1"/>
<evidence type="ECO:0000313" key="3">
    <source>
        <dbReference type="Proteomes" id="UP000299102"/>
    </source>
</evidence>
<keyword evidence="3" id="KW-1185">Reference proteome</keyword>
<organism evidence="2 3">
    <name type="scientific">Eumeta variegata</name>
    <name type="common">Bagworm moth</name>
    <name type="synonym">Eumeta japonica</name>
    <dbReference type="NCBI Taxonomy" id="151549"/>
    <lineage>
        <taxon>Eukaryota</taxon>
        <taxon>Metazoa</taxon>
        <taxon>Ecdysozoa</taxon>
        <taxon>Arthropoda</taxon>
        <taxon>Hexapoda</taxon>
        <taxon>Insecta</taxon>
        <taxon>Pterygota</taxon>
        <taxon>Neoptera</taxon>
        <taxon>Endopterygota</taxon>
        <taxon>Lepidoptera</taxon>
        <taxon>Glossata</taxon>
        <taxon>Ditrysia</taxon>
        <taxon>Tineoidea</taxon>
        <taxon>Psychidae</taxon>
        <taxon>Oiketicinae</taxon>
        <taxon>Eumeta</taxon>
    </lineage>
</organism>
<proteinExistence type="predicted"/>
<reference evidence="2 3" key="1">
    <citation type="journal article" date="2019" name="Commun. Biol.">
        <title>The bagworm genome reveals a unique fibroin gene that provides high tensile strength.</title>
        <authorList>
            <person name="Kono N."/>
            <person name="Nakamura H."/>
            <person name="Ohtoshi R."/>
            <person name="Tomita M."/>
            <person name="Numata K."/>
            <person name="Arakawa K."/>
        </authorList>
    </citation>
    <scope>NUCLEOTIDE SEQUENCE [LARGE SCALE GENOMIC DNA]</scope>
</reference>
<sequence length="230" mass="26017">MPQWNKLYDKQSAAAPQQPGEATSLESHSAYAILFLLASVFKRERMPDSTDLENMRNATEGQTNTRTTKNRVVTAAHSQPHSSLLPHTRLATGTLPTSWVGIGYLMQRERAIDTLTSLDETQQRELLLHRAVRSKNRVSANEPLRARVQHAFRPQHEFSADRSSIPKHFSRRRAGFVLCPFQLKGQHPTALCESRYRGILMKATFARSSRAPVSKHAGRRGRVRAVTWPL</sequence>
<name>A0A4C1ZAN1_EUMVA</name>
<dbReference type="EMBL" id="BGZK01001667">
    <property type="protein sequence ID" value="GBP84233.1"/>
    <property type="molecule type" value="Genomic_DNA"/>
</dbReference>
<dbReference type="Proteomes" id="UP000299102">
    <property type="component" value="Unassembled WGS sequence"/>
</dbReference>